<dbReference type="Pfam" id="PF13407">
    <property type="entry name" value="Peripla_BP_4"/>
    <property type="match status" value="2"/>
</dbReference>
<dbReference type="EMBL" id="AP021876">
    <property type="protein sequence ID" value="BBO82101.1"/>
    <property type="molecule type" value="Genomic_DNA"/>
</dbReference>
<evidence type="ECO:0000256" key="3">
    <source>
        <dbReference type="ARBA" id="ARBA00022729"/>
    </source>
</evidence>
<evidence type="ECO:0000256" key="1">
    <source>
        <dbReference type="ARBA" id="ARBA00004196"/>
    </source>
</evidence>
<evidence type="ECO:0000313" key="6">
    <source>
        <dbReference type="Proteomes" id="UP000425960"/>
    </source>
</evidence>
<proteinExistence type="inferred from homology"/>
<gene>
    <name evidence="5" type="ORF">DSCO28_26670</name>
</gene>
<accession>A0A5K7ZM71</accession>
<name>A0A5K7ZM71_9BACT</name>
<protein>
    <recommendedName>
        <fullName evidence="4">Periplasmic binding protein domain-containing protein</fullName>
    </recommendedName>
</protein>
<organism evidence="5 6">
    <name type="scientific">Desulfosarcina ovata subsp. sediminis</name>
    <dbReference type="NCBI Taxonomy" id="885957"/>
    <lineage>
        <taxon>Bacteria</taxon>
        <taxon>Pseudomonadati</taxon>
        <taxon>Thermodesulfobacteriota</taxon>
        <taxon>Desulfobacteria</taxon>
        <taxon>Desulfobacterales</taxon>
        <taxon>Desulfosarcinaceae</taxon>
        <taxon>Desulfosarcina</taxon>
    </lineage>
</organism>
<dbReference type="SUPFAM" id="SSF53822">
    <property type="entry name" value="Periplasmic binding protein-like I"/>
    <property type="match status" value="2"/>
</dbReference>
<feature type="domain" description="Periplasmic binding protein" evidence="4">
    <location>
        <begin position="28"/>
        <end position="288"/>
    </location>
</feature>
<dbReference type="InterPro" id="IPR025997">
    <property type="entry name" value="SBP_2_dom"/>
</dbReference>
<dbReference type="GO" id="GO:0030313">
    <property type="term" value="C:cell envelope"/>
    <property type="evidence" value="ECO:0007669"/>
    <property type="project" value="UniProtKB-SubCell"/>
</dbReference>
<dbReference type="PANTHER" id="PTHR46847:SF1">
    <property type="entry name" value="D-ALLOSE-BINDING PERIPLASMIC PROTEIN-RELATED"/>
    <property type="match status" value="1"/>
</dbReference>
<reference evidence="5 6" key="1">
    <citation type="submission" date="2019-11" db="EMBL/GenBank/DDBJ databases">
        <title>Comparative genomics of hydrocarbon-degrading Desulfosarcina strains.</title>
        <authorList>
            <person name="Watanabe M."/>
            <person name="Kojima H."/>
            <person name="Fukui M."/>
        </authorList>
    </citation>
    <scope>NUCLEOTIDE SEQUENCE [LARGE SCALE GENOMIC DNA]</scope>
    <source>
        <strain evidence="5 6">28bB2T</strain>
    </source>
</reference>
<dbReference type="InterPro" id="IPR028082">
    <property type="entry name" value="Peripla_BP_I"/>
</dbReference>
<comment type="subcellular location">
    <subcellularLocation>
        <location evidence="1">Cell envelope</location>
    </subcellularLocation>
</comment>
<evidence type="ECO:0000259" key="4">
    <source>
        <dbReference type="Pfam" id="PF13407"/>
    </source>
</evidence>
<dbReference type="Gene3D" id="3.40.50.2300">
    <property type="match status" value="4"/>
</dbReference>
<dbReference type="GO" id="GO:0030246">
    <property type="term" value="F:carbohydrate binding"/>
    <property type="evidence" value="ECO:0007669"/>
    <property type="project" value="UniProtKB-ARBA"/>
</dbReference>
<dbReference type="KEGG" id="dov:DSCO28_26670"/>
<evidence type="ECO:0000256" key="2">
    <source>
        <dbReference type="ARBA" id="ARBA00007639"/>
    </source>
</evidence>
<comment type="similarity">
    <text evidence="2">Belongs to the bacterial solute-binding protein 2 family.</text>
</comment>
<sequence length="579" mass="62972">MPSLVFIVVMSLFFSLPGYSSAGNEKTVALVMKALSNPFFSKMEKGARIFAQENAIQFEVFGVDRETDIERQIGIVNNLISRGYGAIVIAPADSKKLVSICKKAIDRGIIVINIDNPLHKPTLDQQGISIPFVGSDNFAGAYMIGEYVKAKLDGMGRAIVIEGIRGVENADLRKKGFIEAVTAGSSIEIVASESANWHTDESLSLTADLLAKHPNIDAIFCANDSMALGAIQAIDLMGSLKKIVVAGYDNIDSVRTEIRNGRIHATIEQHPELMGEYGVHMAWQRLNGLSIPDNRSTPLDLVTYEHFGKKVAFSISTLRNPFFSIMIQGAKESADLFGMELIVLDAENQDAQQLTDMAETLNQKVDLLIVNPTNTSCITPGIEYANNEDTPVITVDRKAAGGTVLCHIESDNSQGGKKAAHFLAQKLGGKGRVIEMEGIPGTSAAHERGAGFNEALKQFVEIKIVHRENAHFDRQTAKAITLQILKKDQKVDGVFAHNDNMILGVIDAYEELGIKLPKAMIGFDAIPEALRSIRQGKLTATIAQKPQTMGTLAIETAARYFRGEKIKPLILVGISLVKN</sequence>
<feature type="domain" description="Periplasmic binding protein" evidence="4">
    <location>
        <begin position="311"/>
        <end position="565"/>
    </location>
</feature>
<dbReference type="Proteomes" id="UP000425960">
    <property type="component" value="Chromosome"/>
</dbReference>
<dbReference type="AlphaFoldDB" id="A0A5K7ZM71"/>
<keyword evidence="3" id="KW-0732">Signal</keyword>
<dbReference type="PANTHER" id="PTHR46847">
    <property type="entry name" value="D-ALLOSE-BINDING PERIPLASMIC PROTEIN-RELATED"/>
    <property type="match status" value="1"/>
</dbReference>
<evidence type="ECO:0000313" key="5">
    <source>
        <dbReference type="EMBL" id="BBO82101.1"/>
    </source>
</evidence>